<evidence type="ECO:0000259" key="6">
    <source>
        <dbReference type="SMART" id="SM00848"/>
    </source>
</evidence>
<evidence type="ECO:0000313" key="8">
    <source>
        <dbReference type="Proteomes" id="UP001295444"/>
    </source>
</evidence>
<comment type="similarity">
    <text evidence="1">Belongs to the peptidase C1 family.</text>
</comment>
<dbReference type="SUPFAM" id="SSF54001">
    <property type="entry name" value="Cysteine proteinases"/>
    <property type="match status" value="1"/>
</dbReference>
<sequence length="333" mass="37649">MNLEKNWLVFSVIAVICSASNFLDDEWKLWKSKYGKQYKNEEEEHFRRNVWEENWRTIHKHNTLANQGLKKYTLIANHFADMTSQERTQKSRMPCPKLNAPKAAVFQGKPAKGMSGYPEIPEEVDWRNSGCVSPVKNEGDFCDVSWAFSAVGVLESRYCLKNNELFSFSEQQLIDCLGSCCGGDPELSFEHVDEVGLMQSKDYEYTQTAFTCLYNPEDAVKINITKFYSLNRSGNIAKVLAVDGPVAVFLKVGNDFHFYNGGIYGDSEDECSNSIVQAVTFIGYGSECGTDYWLLKNSWGNEWGEKGYARINRVPSRCASTFSVVTAEIGDSE</sequence>
<name>A0AAD1VWT0_PELCU</name>
<dbReference type="CDD" id="cd02248">
    <property type="entry name" value="Peptidase_C1A"/>
    <property type="match status" value="1"/>
</dbReference>
<dbReference type="InterPro" id="IPR038765">
    <property type="entry name" value="Papain-like_cys_pep_sf"/>
</dbReference>
<keyword evidence="2" id="KW-0865">Zymogen</keyword>
<feature type="domain" description="Peptidase C1A papain C-terminal" evidence="5">
    <location>
        <begin position="120"/>
        <end position="329"/>
    </location>
</feature>
<evidence type="ECO:0000256" key="3">
    <source>
        <dbReference type="ARBA" id="ARBA00023157"/>
    </source>
</evidence>
<dbReference type="InterPro" id="IPR013201">
    <property type="entry name" value="Prot_inhib_I29"/>
</dbReference>
<dbReference type="FunFam" id="1.10.287.2250:FF:000003">
    <property type="entry name" value="Cathepsin L"/>
    <property type="match status" value="1"/>
</dbReference>
<feature type="domain" description="Cathepsin propeptide inhibitor" evidence="6">
    <location>
        <begin position="27"/>
        <end position="87"/>
    </location>
</feature>
<dbReference type="GO" id="GO:0006508">
    <property type="term" value="P:proteolysis"/>
    <property type="evidence" value="ECO:0007669"/>
    <property type="project" value="InterPro"/>
</dbReference>
<reference evidence="7" key="1">
    <citation type="submission" date="2022-03" db="EMBL/GenBank/DDBJ databases">
        <authorList>
            <person name="Alioto T."/>
            <person name="Alioto T."/>
            <person name="Gomez Garrido J."/>
        </authorList>
    </citation>
    <scope>NUCLEOTIDE SEQUENCE</scope>
</reference>
<evidence type="ECO:0000259" key="5">
    <source>
        <dbReference type="SMART" id="SM00645"/>
    </source>
</evidence>
<dbReference type="InterPro" id="IPR000668">
    <property type="entry name" value="Peptidase_C1A_C"/>
</dbReference>
<dbReference type="PANTHER" id="PTHR12411">
    <property type="entry name" value="CYSTEINE PROTEASE FAMILY C1-RELATED"/>
    <property type="match status" value="1"/>
</dbReference>
<dbReference type="Pfam" id="PF08246">
    <property type="entry name" value="Inhibitor_I29"/>
    <property type="match status" value="1"/>
</dbReference>
<dbReference type="Gene3D" id="1.10.287.2250">
    <property type="match status" value="1"/>
</dbReference>
<keyword evidence="3" id="KW-1015">Disulfide bond</keyword>
<organism evidence="7 8">
    <name type="scientific">Pelobates cultripes</name>
    <name type="common">Western spadefoot toad</name>
    <dbReference type="NCBI Taxonomy" id="61616"/>
    <lineage>
        <taxon>Eukaryota</taxon>
        <taxon>Metazoa</taxon>
        <taxon>Chordata</taxon>
        <taxon>Craniata</taxon>
        <taxon>Vertebrata</taxon>
        <taxon>Euteleostomi</taxon>
        <taxon>Amphibia</taxon>
        <taxon>Batrachia</taxon>
        <taxon>Anura</taxon>
        <taxon>Pelobatoidea</taxon>
        <taxon>Pelobatidae</taxon>
        <taxon>Pelobates</taxon>
    </lineage>
</organism>
<dbReference type="SMART" id="SM00848">
    <property type="entry name" value="Inhibitor_I29"/>
    <property type="match status" value="1"/>
</dbReference>
<gene>
    <name evidence="7" type="ORF">PECUL_23A041849</name>
</gene>
<keyword evidence="8" id="KW-1185">Reference proteome</keyword>
<dbReference type="Gene3D" id="3.90.70.10">
    <property type="entry name" value="Cysteine proteinases"/>
    <property type="match status" value="1"/>
</dbReference>
<dbReference type="SMART" id="SM00645">
    <property type="entry name" value="Pept_C1"/>
    <property type="match status" value="1"/>
</dbReference>
<dbReference type="Proteomes" id="UP001295444">
    <property type="component" value="Chromosome 03"/>
</dbReference>
<keyword evidence="4" id="KW-0732">Signal</keyword>
<accession>A0AAD1VWT0</accession>
<feature type="chain" id="PRO_5042189106" evidence="4">
    <location>
        <begin position="20"/>
        <end position="333"/>
    </location>
</feature>
<dbReference type="AlphaFoldDB" id="A0AAD1VWT0"/>
<dbReference type="InterPro" id="IPR013128">
    <property type="entry name" value="Peptidase_C1A"/>
</dbReference>
<evidence type="ECO:0000256" key="4">
    <source>
        <dbReference type="SAM" id="SignalP"/>
    </source>
</evidence>
<dbReference type="GO" id="GO:0008234">
    <property type="term" value="F:cysteine-type peptidase activity"/>
    <property type="evidence" value="ECO:0007669"/>
    <property type="project" value="InterPro"/>
</dbReference>
<dbReference type="Pfam" id="PF00112">
    <property type="entry name" value="Peptidase_C1"/>
    <property type="match status" value="1"/>
</dbReference>
<protein>
    <submittedName>
        <fullName evidence="7">Cathepsin S-like</fullName>
    </submittedName>
</protein>
<evidence type="ECO:0000313" key="7">
    <source>
        <dbReference type="EMBL" id="CAH2273166.1"/>
    </source>
</evidence>
<evidence type="ECO:0000256" key="1">
    <source>
        <dbReference type="ARBA" id="ARBA00008455"/>
    </source>
</evidence>
<evidence type="ECO:0000256" key="2">
    <source>
        <dbReference type="ARBA" id="ARBA00023145"/>
    </source>
</evidence>
<dbReference type="EMBL" id="OW240914">
    <property type="protein sequence ID" value="CAH2273166.1"/>
    <property type="molecule type" value="Genomic_DNA"/>
</dbReference>
<dbReference type="FunFam" id="3.90.70.10:FF:000332">
    <property type="entry name" value="Cathepsin L1"/>
    <property type="match status" value="1"/>
</dbReference>
<proteinExistence type="inferred from homology"/>
<feature type="signal peptide" evidence="4">
    <location>
        <begin position="1"/>
        <end position="19"/>
    </location>
</feature>
<dbReference type="InterPro" id="IPR039417">
    <property type="entry name" value="Peptidase_C1A_papain-like"/>
</dbReference>